<evidence type="ECO:0000259" key="2">
    <source>
        <dbReference type="Pfam" id="PF06429"/>
    </source>
</evidence>
<dbReference type="AlphaFoldDB" id="A0A382MRR2"/>
<dbReference type="Pfam" id="PF06429">
    <property type="entry name" value="Flg_bbr_C"/>
    <property type="match status" value="1"/>
</dbReference>
<feature type="domain" description="Flagellar basal-body/hook protein C-terminal" evidence="2">
    <location>
        <begin position="14"/>
        <end position="56"/>
    </location>
</feature>
<name>A0A382MRR2_9ZZZZ</name>
<dbReference type="InterPro" id="IPR010930">
    <property type="entry name" value="Flg_bb/hook_C_dom"/>
</dbReference>
<reference evidence="3" key="1">
    <citation type="submission" date="2018-05" db="EMBL/GenBank/DDBJ databases">
        <authorList>
            <person name="Lanie J.A."/>
            <person name="Ng W.-L."/>
            <person name="Kazmierczak K.M."/>
            <person name="Andrzejewski T.M."/>
            <person name="Davidsen T.M."/>
            <person name="Wayne K.J."/>
            <person name="Tettelin H."/>
            <person name="Glass J.I."/>
            <person name="Rusch D."/>
            <person name="Podicherti R."/>
            <person name="Tsui H.-C.T."/>
            <person name="Winkler M.E."/>
        </authorList>
    </citation>
    <scope>NUCLEOTIDE SEQUENCE</scope>
</reference>
<evidence type="ECO:0000313" key="3">
    <source>
        <dbReference type="EMBL" id="SVC51396.1"/>
    </source>
</evidence>
<organism evidence="3">
    <name type="scientific">marine metagenome</name>
    <dbReference type="NCBI Taxonomy" id="408172"/>
    <lineage>
        <taxon>unclassified sequences</taxon>
        <taxon>metagenomes</taxon>
        <taxon>ecological metagenomes</taxon>
    </lineage>
</organism>
<accession>A0A382MRR2</accession>
<comment type="similarity">
    <text evidence="1">Belongs to the flagella basal body rod proteins family.</text>
</comment>
<evidence type="ECO:0000256" key="1">
    <source>
        <dbReference type="ARBA" id="ARBA00009677"/>
    </source>
</evidence>
<protein>
    <recommendedName>
        <fullName evidence="2">Flagellar basal-body/hook protein C-terminal domain-containing protein</fullName>
    </recommendedName>
</protein>
<dbReference type="EMBL" id="UINC01095367">
    <property type="protein sequence ID" value="SVC51396.1"/>
    <property type="molecule type" value="Genomic_DNA"/>
</dbReference>
<gene>
    <name evidence="3" type="ORF">METZ01_LOCUS304250</name>
</gene>
<feature type="non-terminal residue" evidence="3">
    <location>
        <position position="1"/>
    </location>
</feature>
<proteinExistence type="inferred from homology"/>
<sequence>KVMHQPGHPDADADGMVRYPNVNVHEEMADLIASSRAMEANLSIIRTARQMAMQTLAIGKN</sequence>